<gene>
    <name evidence="5" type="ordered locus">Plabr_4203</name>
</gene>
<evidence type="ECO:0000256" key="3">
    <source>
        <dbReference type="ARBA" id="ARBA00023163"/>
    </source>
</evidence>
<keyword evidence="3" id="KW-0804">Transcription</keyword>
<dbReference type="RefSeq" id="WP_013630482.1">
    <property type="nucleotide sequence ID" value="NC_015174.1"/>
</dbReference>
<evidence type="ECO:0000313" key="6">
    <source>
        <dbReference type="Proteomes" id="UP000006860"/>
    </source>
</evidence>
<dbReference type="STRING" id="756272.Plabr_4203"/>
<feature type="domain" description="NusG-like N-terminal" evidence="4">
    <location>
        <begin position="32"/>
        <end position="92"/>
    </location>
</feature>
<dbReference type="AlphaFoldDB" id="F0SI75"/>
<dbReference type="GO" id="GO:0006354">
    <property type="term" value="P:DNA-templated transcription elongation"/>
    <property type="evidence" value="ECO:0007669"/>
    <property type="project" value="InterPro"/>
</dbReference>
<evidence type="ECO:0000313" key="5">
    <source>
        <dbReference type="EMBL" id="ADY61777.1"/>
    </source>
</evidence>
<dbReference type="PANTHER" id="PTHR30265">
    <property type="entry name" value="RHO-INTERACTING TRANSCRIPTION TERMINATION FACTOR NUSG"/>
    <property type="match status" value="1"/>
</dbReference>
<dbReference type="InterPro" id="IPR043425">
    <property type="entry name" value="NusG-like"/>
</dbReference>
<dbReference type="OrthoDB" id="275381at2"/>
<dbReference type="InterPro" id="IPR006645">
    <property type="entry name" value="NGN-like_dom"/>
</dbReference>
<dbReference type="HOGENOM" id="CLU_067287_5_1_0"/>
<dbReference type="Proteomes" id="UP000006860">
    <property type="component" value="Chromosome"/>
</dbReference>
<dbReference type="PANTHER" id="PTHR30265:SF2">
    <property type="entry name" value="TRANSCRIPTION TERMINATION_ANTITERMINATION PROTEIN NUSG"/>
    <property type="match status" value="1"/>
</dbReference>
<reference evidence="6" key="1">
    <citation type="submission" date="2011-02" db="EMBL/GenBank/DDBJ databases">
        <title>The complete genome of Planctomyces brasiliensis DSM 5305.</title>
        <authorList>
            <person name="Lucas S."/>
            <person name="Copeland A."/>
            <person name="Lapidus A."/>
            <person name="Bruce D."/>
            <person name="Goodwin L."/>
            <person name="Pitluck S."/>
            <person name="Kyrpides N."/>
            <person name="Mavromatis K."/>
            <person name="Pagani I."/>
            <person name="Ivanova N."/>
            <person name="Ovchinnikova G."/>
            <person name="Lu M."/>
            <person name="Detter J.C."/>
            <person name="Han C."/>
            <person name="Land M."/>
            <person name="Hauser L."/>
            <person name="Markowitz V."/>
            <person name="Cheng J.-F."/>
            <person name="Hugenholtz P."/>
            <person name="Woyke T."/>
            <person name="Wu D."/>
            <person name="Tindall B."/>
            <person name="Pomrenke H.G."/>
            <person name="Brambilla E."/>
            <person name="Klenk H.-P."/>
            <person name="Eisen J.A."/>
        </authorList>
    </citation>
    <scope>NUCLEOTIDE SEQUENCE [LARGE SCALE GENOMIC DNA]</scope>
    <source>
        <strain evidence="6">ATCC 49424 / DSM 5305 / JCM 21570 / NBRC 103401 / IFAM 1448</strain>
    </source>
</reference>
<dbReference type="GO" id="GO:0005829">
    <property type="term" value="C:cytosol"/>
    <property type="evidence" value="ECO:0007669"/>
    <property type="project" value="TreeGrafter"/>
</dbReference>
<keyword evidence="2" id="KW-0805">Transcription regulation</keyword>
<dbReference type="CDD" id="cd09895">
    <property type="entry name" value="NGN_SP_UpxY"/>
    <property type="match status" value="1"/>
</dbReference>
<dbReference type="Gene3D" id="3.30.70.940">
    <property type="entry name" value="NusG, N-terminal domain"/>
    <property type="match status" value="1"/>
</dbReference>
<accession>F0SI75</accession>
<dbReference type="Pfam" id="PF02357">
    <property type="entry name" value="NusG"/>
    <property type="match status" value="1"/>
</dbReference>
<name>F0SI75_RUBBR</name>
<evidence type="ECO:0000256" key="2">
    <source>
        <dbReference type="ARBA" id="ARBA00023015"/>
    </source>
</evidence>
<dbReference type="eggNOG" id="COG0250">
    <property type="taxonomic scope" value="Bacteria"/>
</dbReference>
<dbReference type="SUPFAM" id="SSF82679">
    <property type="entry name" value="N-utilization substance G protein NusG, N-terminal domain"/>
    <property type="match status" value="1"/>
</dbReference>
<keyword evidence="6" id="KW-1185">Reference proteome</keyword>
<sequence>MPILERETSLFPETLFNQTFEEHQNKSDLELNWYAFYTTSRQEKAFMRKLIDRQVSFYCPIVANKNRSPKGRVRTSHLPLFSNYVFVFGDFESRIQAFETNCISRCLEVEDSAALHEQLKAIETLIQCGEPVTIESRLMPGVPVRIKSGSLKGLTGTVFQRRGTNRLLVGVQLLQQGASVELNDWEVEPC</sequence>
<keyword evidence="1" id="KW-0889">Transcription antitermination</keyword>
<dbReference type="EMBL" id="CP002546">
    <property type="protein sequence ID" value="ADY61777.1"/>
    <property type="molecule type" value="Genomic_DNA"/>
</dbReference>
<evidence type="ECO:0000259" key="4">
    <source>
        <dbReference type="Pfam" id="PF02357"/>
    </source>
</evidence>
<proteinExistence type="predicted"/>
<dbReference type="GO" id="GO:0031564">
    <property type="term" value="P:transcription antitermination"/>
    <property type="evidence" value="ECO:0007669"/>
    <property type="project" value="UniProtKB-KW"/>
</dbReference>
<evidence type="ECO:0000256" key="1">
    <source>
        <dbReference type="ARBA" id="ARBA00022814"/>
    </source>
</evidence>
<dbReference type="KEGG" id="pbs:Plabr_4203"/>
<dbReference type="InterPro" id="IPR036735">
    <property type="entry name" value="NGN_dom_sf"/>
</dbReference>
<organism evidence="5 6">
    <name type="scientific">Rubinisphaera brasiliensis (strain ATCC 49424 / DSM 5305 / JCM 21570 / IAM 15109 / NBRC 103401 / IFAM 1448)</name>
    <name type="common">Planctomyces brasiliensis</name>
    <dbReference type="NCBI Taxonomy" id="756272"/>
    <lineage>
        <taxon>Bacteria</taxon>
        <taxon>Pseudomonadati</taxon>
        <taxon>Planctomycetota</taxon>
        <taxon>Planctomycetia</taxon>
        <taxon>Planctomycetales</taxon>
        <taxon>Planctomycetaceae</taxon>
        <taxon>Rubinisphaera</taxon>
    </lineage>
</organism>
<protein>
    <submittedName>
        <fullName evidence="5">NGN domain-containing protein</fullName>
    </submittedName>
</protein>